<dbReference type="Proteomes" id="UP001054837">
    <property type="component" value="Unassembled WGS sequence"/>
</dbReference>
<comment type="caution">
    <text evidence="1">The sequence shown here is derived from an EMBL/GenBank/DDBJ whole genome shotgun (WGS) entry which is preliminary data.</text>
</comment>
<sequence>MVNSSHYHYHFCLPCLGHCAPSEPCPSCTDRAGRHLPASGHLRKHLLLSKQSRFTIECPIGPSSTMT</sequence>
<proteinExistence type="predicted"/>
<evidence type="ECO:0000313" key="2">
    <source>
        <dbReference type="Proteomes" id="UP001054837"/>
    </source>
</evidence>
<dbReference type="AlphaFoldDB" id="A0AAV4R0B7"/>
<dbReference type="EMBL" id="BPLQ01005494">
    <property type="protein sequence ID" value="GIY15180.1"/>
    <property type="molecule type" value="Genomic_DNA"/>
</dbReference>
<gene>
    <name evidence="1" type="ORF">CDAR_603921</name>
</gene>
<feature type="non-terminal residue" evidence="1">
    <location>
        <position position="67"/>
    </location>
</feature>
<name>A0AAV4R0B7_9ARAC</name>
<evidence type="ECO:0000313" key="1">
    <source>
        <dbReference type="EMBL" id="GIY15180.1"/>
    </source>
</evidence>
<organism evidence="1 2">
    <name type="scientific">Caerostris darwini</name>
    <dbReference type="NCBI Taxonomy" id="1538125"/>
    <lineage>
        <taxon>Eukaryota</taxon>
        <taxon>Metazoa</taxon>
        <taxon>Ecdysozoa</taxon>
        <taxon>Arthropoda</taxon>
        <taxon>Chelicerata</taxon>
        <taxon>Arachnida</taxon>
        <taxon>Araneae</taxon>
        <taxon>Araneomorphae</taxon>
        <taxon>Entelegynae</taxon>
        <taxon>Araneoidea</taxon>
        <taxon>Araneidae</taxon>
        <taxon>Caerostris</taxon>
    </lineage>
</organism>
<accession>A0AAV4R0B7</accession>
<protein>
    <submittedName>
        <fullName evidence="1">Uncharacterized protein</fullName>
    </submittedName>
</protein>
<reference evidence="1 2" key="1">
    <citation type="submission" date="2021-06" db="EMBL/GenBank/DDBJ databases">
        <title>Caerostris darwini draft genome.</title>
        <authorList>
            <person name="Kono N."/>
            <person name="Arakawa K."/>
        </authorList>
    </citation>
    <scope>NUCLEOTIDE SEQUENCE [LARGE SCALE GENOMIC DNA]</scope>
</reference>
<keyword evidence="2" id="KW-1185">Reference proteome</keyword>